<dbReference type="InterPro" id="IPR011124">
    <property type="entry name" value="Znf_CW"/>
</dbReference>
<keyword evidence="4" id="KW-0862">Zinc</keyword>
<reference evidence="10 11" key="1">
    <citation type="journal article" date="2021" name="Hortic Res">
        <title>The domestication of Cucurbita argyrosperma as revealed by the genome of its wild relative.</title>
        <authorList>
            <person name="Barrera-Redondo J."/>
            <person name="Sanchez-de la Vega G."/>
            <person name="Aguirre-Liguori J.A."/>
            <person name="Castellanos-Morales G."/>
            <person name="Gutierrez-Guerrero Y.T."/>
            <person name="Aguirre-Dugua X."/>
            <person name="Aguirre-Planter E."/>
            <person name="Tenaillon M.I."/>
            <person name="Lira-Saade R."/>
            <person name="Eguiarte L.E."/>
        </authorList>
    </citation>
    <scope>NUCLEOTIDE SEQUENCE [LARGE SCALE GENOMIC DNA]</scope>
    <source>
        <strain evidence="10">JBR-2021</strain>
    </source>
</reference>
<comment type="caution">
    <text evidence="10">The sequence shown here is derived from an EMBL/GenBank/DDBJ whole genome shotgun (WGS) entry which is preliminary data.</text>
</comment>
<feature type="domain" description="CMP/dCMP-type deaminase" evidence="9">
    <location>
        <begin position="10"/>
        <end position="160"/>
    </location>
</feature>
<keyword evidence="1" id="KW-0479">Metal-binding</keyword>
<sequence>MDSSREDCSSDTLRFMELAIQQAKLALNSLEVPVGCVIVEDGMVIATGRNRTTETRNKVVRECKSWLEPETRRAISLLLFILIIEMEAIDILIEAWQRDGLSTSEVAEKCSKCKLYVTCEPCIMCASALSILGINEVYYGCANDKFGGCGSILSLHLGSREAHTSGNRQGRGFKCTAGIMASEAVALFRSFYEQGNPNAPNPHRPLVHNRAGAKQQAICKSLSIVCVLWLGNLRWCPLRTVIHFLPPGRFVYILHSYACPLISCYIEWKARQVSVLSRVYKWFRFEQCAREAEEKHFHNWVYHSEELADCTLLLMCPHCDEFFHDGCRKAGQIIEEKKNDGGFRCLNFPRAFSQISTISMMPGGSKSNVVYKRKKLRGNSDSRLLANGTDCCSLISCDGHLIEDKEQATTSRHIHKSEIVGNVIPPRPVGYGKAQVSELESINGCTIGEGHGSDETLNNNLQKSLEVDSINDSCSSSKSNMERVSTSLKVEVDDTGECSSSSIRVMEDMVEDISGRDLCISILRSNGLLSSMAHASEQESDLRSENNCFRLCKTCGSSDSALKMLICDHCEDAFHVLCGNHRMKKVSNDEWYCNSCLKKKHKILNEAITKKLANISSRNGSSKSESNSIALMLTDTEPYTTGVRIGKGFQAEVPDWSGPISDDTDATGEPLEMDPSGSFLMHEQSTNKPCRLSAIGNWLQCQQVIDGVGGVNGVICGKWRRAPLFEVQTDDWECFCSILWDPAHADCAVPQELETGQVLKQLKYIEMLRPRLASKRRKLDETKSRSDVQNLVENTEHKT</sequence>
<evidence type="ECO:0000256" key="1">
    <source>
        <dbReference type="ARBA" id="ARBA00022723"/>
    </source>
</evidence>
<feature type="non-terminal residue" evidence="10">
    <location>
        <position position="1"/>
    </location>
</feature>
<dbReference type="GO" id="GO:0052717">
    <property type="term" value="F:tRNA-specific adenosine-34 deaminase activity"/>
    <property type="evidence" value="ECO:0007669"/>
    <property type="project" value="TreeGrafter"/>
</dbReference>
<dbReference type="InterPro" id="IPR001965">
    <property type="entry name" value="Znf_PHD"/>
</dbReference>
<evidence type="ECO:0000313" key="11">
    <source>
        <dbReference type="Proteomes" id="UP000685013"/>
    </source>
</evidence>
<feature type="region of interest" description="Disordered" evidence="6">
    <location>
        <begin position="776"/>
        <end position="799"/>
    </location>
</feature>
<organism evidence="10 11">
    <name type="scientific">Cucurbita argyrosperma subsp. sororia</name>
    <dbReference type="NCBI Taxonomy" id="37648"/>
    <lineage>
        <taxon>Eukaryota</taxon>
        <taxon>Viridiplantae</taxon>
        <taxon>Streptophyta</taxon>
        <taxon>Embryophyta</taxon>
        <taxon>Tracheophyta</taxon>
        <taxon>Spermatophyta</taxon>
        <taxon>Magnoliopsida</taxon>
        <taxon>eudicotyledons</taxon>
        <taxon>Gunneridae</taxon>
        <taxon>Pentapetalae</taxon>
        <taxon>rosids</taxon>
        <taxon>fabids</taxon>
        <taxon>Cucurbitales</taxon>
        <taxon>Cucurbitaceae</taxon>
        <taxon>Cucurbiteae</taxon>
        <taxon>Cucurbita</taxon>
    </lineage>
</organism>
<dbReference type="PROSITE" id="PS51050">
    <property type="entry name" value="ZF_CW"/>
    <property type="match status" value="1"/>
</dbReference>
<feature type="domain" description="CW-type" evidence="8">
    <location>
        <begin position="692"/>
        <end position="755"/>
    </location>
</feature>
<keyword evidence="2 5" id="KW-0863">Zinc-finger</keyword>
<dbReference type="PANTHER" id="PTHR11079">
    <property type="entry name" value="CYTOSINE DEAMINASE FAMILY MEMBER"/>
    <property type="match status" value="1"/>
</dbReference>
<evidence type="ECO:0000256" key="2">
    <source>
        <dbReference type="ARBA" id="ARBA00022771"/>
    </source>
</evidence>
<dbReference type="InterPro" id="IPR002125">
    <property type="entry name" value="CMP_dCMP_dom"/>
</dbReference>
<evidence type="ECO:0000256" key="6">
    <source>
        <dbReference type="SAM" id="MobiDB-lite"/>
    </source>
</evidence>
<dbReference type="PANTHER" id="PTHR11079:SF149">
    <property type="entry name" value="TRNA-SPECIFIC ADENOSINE DEAMINASE 2"/>
    <property type="match status" value="1"/>
</dbReference>
<dbReference type="Pfam" id="PF00628">
    <property type="entry name" value="PHD"/>
    <property type="match status" value="1"/>
</dbReference>
<keyword evidence="11" id="KW-1185">Reference proteome</keyword>
<evidence type="ECO:0000259" key="7">
    <source>
        <dbReference type="PROSITE" id="PS50016"/>
    </source>
</evidence>
<dbReference type="EMBL" id="JAGKQH010000011">
    <property type="protein sequence ID" value="KAG6587732.1"/>
    <property type="molecule type" value="Genomic_DNA"/>
</dbReference>
<dbReference type="Proteomes" id="UP000685013">
    <property type="component" value="Chromosome 11"/>
</dbReference>
<dbReference type="PROSITE" id="PS50016">
    <property type="entry name" value="ZF_PHD_2"/>
    <property type="match status" value="1"/>
</dbReference>
<proteinExistence type="predicted"/>
<dbReference type="InterPro" id="IPR019787">
    <property type="entry name" value="Znf_PHD-finger"/>
</dbReference>
<evidence type="ECO:0000256" key="3">
    <source>
        <dbReference type="ARBA" id="ARBA00022801"/>
    </source>
</evidence>
<dbReference type="InterPro" id="IPR019786">
    <property type="entry name" value="Zinc_finger_PHD-type_CS"/>
</dbReference>
<dbReference type="CDD" id="cd01285">
    <property type="entry name" value="nucleoside_deaminase"/>
    <property type="match status" value="1"/>
</dbReference>
<keyword evidence="3" id="KW-0378">Hydrolase</keyword>
<gene>
    <name evidence="10" type="primary">TAD2</name>
    <name evidence="10" type="ORF">SDJN03_16297</name>
</gene>
<evidence type="ECO:0000256" key="5">
    <source>
        <dbReference type="PROSITE-ProRule" id="PRU00146"/>
    </source>
</evidence>
<name>A0AAV6MTG4_9ROSI</name>
<dbReference type="PROSITE" id="PS51747">
    <property type="entry name" value="CYT_DCMP_DEAMINASES_2"/>
    <property type="match status" value="1"/>
</dbReference>
<protein>
    <submittedName>
        <fullName evidence="10">tRNA-specific adenosine deaminase TAD2</fullName>
    </submittedName>
</protein>
<evidence type="ECO:0000313" key="10">
    <source>
        <dbReference type="EMBL" id="KAG6587732.1"/>
    </source>
</evidence>
<dbReference type="AlphaFoldDB" id="A0AAV6MTG4"/>
<dbReference type="FunFam" id="3.30.40.100:FF:000005">
    <property type="entry name" value="uncharacterized protein LOC106759733 isoform X4"/>
    <property type="match status" value="1"/>
</dbReference>
<dbReference type="GO" id="GO:0002100">
    <property type="term" value="P:tRNA wobble adenosine to inosine editing"/>
    <property type="evidence" value="ECO:0007669"/>
    <property type="project" value="TreeGrafter"/>
</dbReference>
<dbReference type="SMART" id="SM00249">
    <property type="entry name" value="PHD"/>
    <property type="match status" value="1"/>
</dbReference>
<evidence type="ECO:0000256" key="4">
    <source>
        <dbReference type="ARBA" id="ARBA00022833"/>
    </source>
</evidence>
<accession>A0AAV6MTG4</accession>
<dbReference type="PROSITE" id="PS01359">
    <property type="entry name" value="ZF_PHD_1"/>
    <property type="match status" value="1"/>
</dbReference>
<dbReference type="GO" id="GO:0008270">
    <property type="term" value="F:zinc ion binding"/>
    <property type="evidence" value="ECO:0007669"/>
    <property type="project" value="UniProtKB-KW"/>
</dbReference>
<feature type="domain" description="PHD-type" evidence="7">
    <location>
        <begin position="549"/>
        <end position="599"/>
    </location>
</feature>
<dbReference type="Pfam" id="PF00383">
    <property type="entry name" value="dCMP_cyt_deam_1"/>
    <property type="match status" value="1"/>
</dbReference>
<evidence type="ECO:0000259" key="9">
    <source>
        <dbReference type="PROSITE" id="PS51747"/>
    </source>
</evidence>
<evidence type="ECO:0000259" key="8">
    <source>
        <dbReference type="PROSITE" id="PS51050"/>
    </source>
</evidence>